<evidence type="ECO:0000256" key="3">
    <source>
        <dbReference type="ARBA" id="ARBA00022840"/>
    </source>
</evidence>
<dbReference type="Proteomes" id="UP000092871">
    <property type="component" value="Unassembled WGS sequence"/>
</dbReference>
<keyword evidence="2" id="KW-0547">Nucleotide-binding</keyword>
<evidence type="ECO:0000256" key="1">
    <source>
        <dbReference type="ARBA" id="ARBA00022448"/>
    </source>
</evidence>
<dbReference type="InterPro" id="IPR017871">
    <property type="entry name" value="ABC_transporter-like_CS"/>
</dbReference>
<keyword evidence="3 5" id="KW-0067">ATP-binding</keyword>
<evidence type="ECO:0000259" key="4">
    <source>
        <dbReference type="PROSITE" id="PS50893"/>
    </source>
</evidence>
<reference evidence="6 7" key="1">
    <citation type="submission" date="2016-06" db="EMBL/GenBank/DDBJ databases">
        <authorList>
            <person name="Rodrigo-Torres L."/>
            <person name="Arahal D.R."/>
        </authorList>
    </citation>
    <scope>NUCLEOTIDE SEQUENCE [LARGE SCALE GENOMIC DNA]</scope>
    <source>
        <strain evidence="6 7">CECT 5116</strain>
    </source>
</reference>
<evidence type="ECO:0000256" key="2">
    <source>
        <dbReference type="ARBA" id="ARBA00022741"/>
    </source>
</evidence>
<dbReference type="AlphaFoldDB" id="A0A1C3JU51"/>
<dbReference type="OrthoDB" id="9802264at2"/>
<dbReference type="Gene3D" id="3.40.50.300">
    <property type="entry name" value="P-loop containing nucleotide triphosphate hydrolases"/>
    <property type="match status" value="1"/>
</dbReference>
<sequence>MWFIEGFQDLHERNEFSWRIFYYYAVLVSIRFCYRESSVEVYIDVKNLSFSRGGRAIYDDVTLQIPKGKITAVMGPSGVGKTTLLRLIGGQVMPNSGTVTVDGVNIAQASRKELFEARRRMGMLFQSGALFSDMSVFENVALPLQEYTDFDKTMIRDIVLMKLQSVGLRGAAHLMPSELSGGMARRAALARAIALDPDLVMYDEPFAGQDPISKGVLVELIQRLNRAANITSVLVSHDVEESLSIADHVCLLSGGTVILSGTPEEVRSSTDERVVQFLQGHADGPVAFHYPAPEYREQLLERN</sequence>
<dbReference type="InterPro" id="IPR003439">
    <property type="entry name" value="ABC_transporter-like_ATP-bd"/>
</dbReference>
<accession>A0A1C3JU51</accession>
<gene>
    <name evidence="5" type="ORF">MGA5115_02763</name>
    <name evidence="6" type="ORF">MGA5116_02167</name>
</gene>
<protein>
    <submittedName>
        <fullName evidence="5 6">ABC transporter ATP-binding protein</fullName>
    </submittedName>
</protein>
<dbReference type="PROSITE" id="PS00211">
    <property type="entry name" value="ABC_TRANSPORTER_1"/>
    <property type="match status" value="1"/>
</dbReference>
<evidence type="ECO:0000313" key="7">
    <source>
        <dbReference type="Proteomes" id="UP000092840"/>
    </source>
</evidence>
<keyword evidence="7" id="KW-1185">Reference proteome</keyword>
<evidence type="ECO:0000313" key="6">
    <source>
        <dbReference type="EMBL" id="SBT21571.1"/>
    </source>
</evidence>
<dbReference type="EMBL" id="FLRB01000013">
    <property type="protein sequence ID" value="SBT21571.1"/>
    <property type="molecule type" value="Genomic_DNA"/>
</dbReference>
<dbReference type="PANTHER" id="PTHR43023:SF6">
    <property type="entry name" value="INTERMEMBRANE PHOSPHOLIPID TRANSPORT SYSTEM ATP-BINDING PROTEIN MLAF"/>
    <property type="match status" value="1"/>
</dbReference>
<evidence type="ECO:0000313" key="5">
    <source>
        <dbReference type="EMBL" id="SBT18616.1"/>
    </source>
</evidence>
<reference evidence="5 8" key="2">
    <citation type="submission" date="2016-06" db="EMBL/GenBank/DDBJ databases">
        <authorList>
            <person name="Kjaerup R.B."/>
            <person name="Dalgaard T.S."/>
            <person name="Juul-Madsen H.R."/>
        </authorList>
    </citation>
    <scope>NUCLEOTIDE SEQUENCE [LARGE SCALE GENOMIC DNA]</scope>
    <source>
        <strain evidence="5 8">CECT 5115</strain>
    </source>
</reference>
<dbReference type="PROSITE" id="PS50893">
    <property type="entry name" value="ABC_TRANSPORTER_2"/>
    <property type="match status" value="1"/>
</dbReference>
<evidence type="ECO:0000313" key="8">
    <source>
        <dbReference type="Proteomes" id="UP000092871"/>
    </source>
</evidence>
<dbReference type="GO" id="GO:0005524">
    <property type="term" value="F:ATP binding"/>
    <property type="evidence" value="ECO:0007669"/>
    <property type="project" value="UniProtKB-KW"/>
</dbReference>
<dbReference type="Pfam" id="PF00005">
    <property type="entry name" value="ABC_tran"/>
    <property type="match status" value="1"/>
</dbReference>
<dbReference type="PANTHER" id="PTHR43023">
    <property type="entry name" value="PROTEIN TRIGALACTOSYLDIACYLGLYCEROL 3, CHLOROPLASTIC"/>
    <property type="match status" value="1"/>
</dbReference>
<proteinExistence type="predicted"/>
<dbReference type="InterPro" id="IPR027417">
    <property type="entry name" value="P-loop_NTPase"/>
</dbReference>
<keyword evidence="1" id="KW-0813">Transport</keyword>
<dbReference type="EMBL" id="FLRA01000023">
    <property type="protein sequence ID" value="SBT18616.1"/>
    <property type="molecule type" value="Genomic_DNA"/>
</dbReference>
<feature type="domain" description="ABC transporter" evidence="4">
    <location>
        <begin position="43"/>
        <end position="279"/>
    </location>
</feature>
<dbReference type="SMART" id="SM00382">
    <property type="entry name" value="AAA"/>
    <property type="match status" value="1"/>
</dbReference>
<name>A0A1C3JU51_9GAMM</name>
<dbReference type="InterPro" id="IPR003593">
    <property type="entry name" value="AAA+_ATPase"/>
</dbReference>
<dbReference type="GO" id="GO:0016887">
    <property type="term" value="F:ATP hydrolysis activity"/>
    <property type="evidence" value="ECO:0007669"/>
    <property type="project" value="InterPro"/>
</dbReference>
<dbReference type="CDD" id="cd03261">
    <property type="entry name" value="ABC_Org_Solvent_Resistant"/>
    <property type="match status" value="1"/>
</dbReference>
<organism evidence="5 8">
    <name type="scientific">Marinomonas gallaica</name>
    <dbReference type="NCBI Taxonomy" id="1806667"/>
    <lineage>
        <taxon>Bacteria</taxon>
        <taxon>Pseudomonadati</taxon>
        <taxon>Pseudomonadota</taxon>
        <taxon>Gammaproteobacteria</taxon>
        <taxon>Oceanospirillales</taxon>
        <taxon>Oceanospirillaceae</taxon>
        <taxon>Marinomonas</taxon>
    </lineage>
</organism>
<dbReference type="Proteomes" id="UP000092840">
    <property type="component" value="Unassembled WGS sequence"/>
</dbReference>
<dbReference type="SUPFAM" id="SSF52540">
    <property type="entry name" value="P-loop containing nucleoside triphosphate hydrolases"/>
    <property type="match status" value="1"/>
</dbReference>